<comment type="pathway">
    <text evidence="2 10">Amino-acid biosynthesis; L-histidine biosynthesis; L-histidine from 5-phospho-alpha-D-ribose 1-diphosphate: step 1/9.</text>
</comment>
<evidence type="ECO:0000313" key="14">
    <source>
        <dbReference type="Proteomes" id="UP000593626"/>
    </source>
</evidence>
<organism evidence="13 14">
    <name type="scientific">Mangrovibacillus cuniculi</name>
    <dbReference type="NCBI Taxonomy" id="2593652"/>
    <lineage>
        <taxon>Bacteria</taxon>
        <taxon>Bacillati</taxon>
        <taxon>Bacillota</taxon>
        <taxon>Bacilli</taxon>
        <taxon>Bacillales</taxon>
        <taxon>Bacillaceae</taxon>
        <taxon>Mangrovibacillus</taxon>
    </lineage>
</organism>
<comment type="miscellaneous">
    <text evidence="10">This function is generally fulfilled by the C-terminal part of HisG, which is missing in some bacteria such as this one.</text>
</comment>
<dbReference type="NCBIfam" id="NF008941">
    <property type="entry name" value="PRK12292.2-4"/>
    <property type="match status" value="1"/>
</dbReference>
<feature type="binding site" evidence="11">
    <location>
        <position position="106"/>
    </location>
    <ligand>
        <name>L-histidine</name>
        <dbReference type="ChEBI" id="CHEBI:57595"/>
    </ligand>
</feature>
<dbReference type="GO" id="GO:0005737">
    <property type="term" value="C:cytoplasm"/>
    <property type="evidence" value="ECO:0007669"/>
    <property type="project" value="UniProtKB-SubCell"/>
</dbReference>
<comment type="similarity">
    <text evidence="3 10">Belongs to the class-II aminoacyl-tRNA synthetase family. HisZ subfamily.</text>
</comment>
<dbReference type="PROSITE" id="PS50862">
    <property type="entry name" value="AA_TRNA_LIGASE_II"/>
    <property type="match status" value="1"/>
</dbReference>
<dbReference type="NCBIfam" id="TIGR00443">
    <property type="entry name" value="hisZ_biosyn_reg"/>
    <property type="match status" value="1"/>
</dbReference>
<dbReference type="GO" id="GO:0016757">
    <property type="term" value="F:glycosyltransferase activity"/>
    <property type="evidence" value="ECO:0007669"/>
    <property type="project" value="UniProtKB-KW"/>
</dbReference>
<sequence>MFEKPIGMRDTFPNLYKQKETLRNTFTSIVSKWGYDFLETPALELYETVGSVSSIDDHQLFKLLDNQGNALVLRPDMTTPIARVAASKLLQNSIPIRLAYSGSVFRAQQREGGKPAEFGQMGAELIGDSTVQGDAETIALTVFALRELGIKSFQLSIGHVGFVEDFFKQILGNEERAEPLRRYLYERNFVGFRQYVKSLSLSSIDKERLLKFLQARGNEKGFSIAKQIVENGAGEQAIEELSELYDALKVYGIEDVVKLDLTLISHMDYYTGIHFEAYTEGVAYPIGSGGRYNQLLAAFGQNIGATGFGLRMDYCLEALGESTVSNDQTAIIYSQDYAKEAWTKAEALRAEGKRVVMQPVQGIQDMDAFVRDMNDVVFLLGQGERS</sequence>
<dbReference type="PANTHER" id="PTHR43707:SF1">
    <property type="entry name" value="HISTIDINE--TRNA LIGASE, MITOCHONDRIAL-RELATED"/>
    <property type="match status" value="1"/>
</dbReference>
<evidence type="ECO:0000256" key="6">
    <source>
        <dbReference type="ARBA" id="ARBA00022490"/>
    </source>
</evidence>
<dbReference type="Proteomes" id="UP000593626">
    <property type="component" value="Chromosome"/>
</dbReference>
<evidence type="ECO:0000259" key="12">
    <source>
        <dbReference type="PROSITE" id="PS50862"/>
    </source>
</evidence>
<dbReference type="AlphaFoldDB" id="A0A7S8HH96"/>
<dbReference type="InterPro" id="IPR041715">
    <property type="entry name" value="HisRS-like_core"/>
</dbReference>
<dbReference type="GO" id="GO:0140096">
    <property type="term" value="F:catalytic activity, acting on a protein"/>
    <property type="evidence" value="ECO:0007669"/>
    <property type="project" value="UniProtKB-ARBA"/>
</dbReference>
<feature type="binding site" evidence="11">
    <location>
        <position position="120"/>
    </location>
    <ligand>
        <name>L-histidine</name>
        <dbReference type="ChEBI" id="CHEBI:57595"/>
    </ligand>
</feature>
<dbReference type="KEGG" id="mcui:G8O30_11150"/>
<keyword evidence="6 10" id="KW-0963">Cytoplasm</keyword>
<evidence type="ECO:0000256" key="7">
    <source>
        <dbReference type="ARBA" id="ARBA00022605"/>
    </source>
</evidence>
<reference evidence="13 14" key="1">
    <citation type="submission" date="2019-07" db="EMBL/GenBank/DDBJ databases">
        <title>Genome sequence of 2 isolates from Red Sea Mangroves.</title>
        <authorList>
            <person name="Sefrji F."/>
            <person name="Michoud G."/>
            <person name="Merlino G."/>
            <person name="Daffonchio D."/>
        </authorList>
    </citation>
    <scope>NUCLEOTIDE SEQUENCE [LARGE SCALE GENOMIC DNA]</scope>
    <source>
        <strain evidence="13 14">R1DC41</strain>
    </source>
</reference>
<protein>
    <recommendedName>
        <fullName evidence="5 10">ATP phosphoribosyltransferase regulatory subunit</fullName>
    </recommendedName>
</protein>
<dbReference type="GO" id="GO:0000105">
    <property type="term" value="P:L-histidine biosynthetic process"/>
    <property type="evidence" value="ECO:0007669"/>
    <property type="project" value="UniProtKB-UniRule"/>
</dbReference>
<dbReference type="InterPro" id="IPR045864">
    <property type="entry name" value="aa-tRNA-synth_II/BPL/LPL"/>
</dbReference>
<dbReference type="InterPro" id="IPR053846">
    <property type="entry name" value="HisZ-C"/>
</dbReference>
<dbReference type="CDD" id="cd00773">
    <property type="entry name" value="HisRS-like_core"/>
    <property type="match status" value="1"/>
</dbReference>
<dbReference type="InterPro" id="IPR004517">
    <property type="entry name" value="HisZ"/>
</dbReference>
<feature type="binding site" evidence="11">
    <location>
        <begin position="76"/>
        <end position="78"/>
    </location>
    <ligand>
        <name>L-histidine</name>
        <dbReference type="ChEBI" id="CHEBI:57595"/>
    </ligand>
</feature>
<dbReference type="Gene3D" id="3.30.930.10">
    <property type="entry name" value="Bira Bifunctional Protein, Domain 2"/>
    <property type="match status" value="1"/>
</dbReference>
<dbReference type="InterPro" id="IPR004516">
    <property type="entry name" value="HisRS/HisZ"/>
</dbReference>
<evidence type="ECO:0000256" key="5">
    <source>
        <dbReference type="ARBA" id="ARBA00020397"/>
    </source>
</evidence>
<gene>
    <name evidence="10" type="primary">hisZ</name>
    <name evidence="13" type="ORF">G8O30_11150</name>
</gene>
<keyword evidence="7 10" id="KW-0028">Amino-acid biosynthesis</keyword>
<evidence type="ECO:0000256" key="3">
    <source>
        <dbReference type="ARBA" id="ARBA00005539"/>
    </source>
</evidence>
<evidence type="ECO:0000256" key="10">
    <source>
        <dbReference type="HAMAP-Rule" id="MF_00125"/>
    </source>
</evidence>
<evidence type="ECO:0000256" key="9">
    <source>
        <dbReference type="ARBA" id="ARBA00025246"/>
    </source>
</evidence>
<evidence type="ECO:0000256" key="2">
    <source>
        <dbReference type="ARBA" id="ARBA00004667"/>
    </source>
</evidence>
<accession>A0A7S8HH96</accession>
<name>A0A7S8HH96_9BACI</name>
<feature type="binding site" evidence="11">
    <location>
        <position position="124"/>
    </location>
    <ligand>
        <name>L-histidine</name>
        <dbReference type="ChEBI" id="CHEBI:57595"/>
    </ligand>
</feature>
<dbReference type="Pfam" id="PF21996">
    <property type="entry name" value="HisZ-like"/>
    <property type="match status" value="1"/>
</dbReference>
<keyword evidence="13" id="KW-0328">Glycosyltransferase</keyword>
<evidence type="ECO:0000256" key="11">
    <source>
        <dbReference type="PIRSR" id="PIRSR001549-1"/>
    </source>
</evidence>
<dbReference type="Pfam" id="PF13393">
    <property type="entry name" value="tRNA-synt_His"/>
    <property type="match status" value="1"/>
</dbReference>
<dbReference type="PIRSF" id="PIRSF001549">
    <property type="entry name" value="His-tRNA_synth"/>
    <property type="match status" value="1"/>
</dbReference>
<dbReference type="PANTHER" id="PTHR43707">
    <property type="entry name" value="HISTIDYL-TRNA SYNTHETASE"/>
    <property type="match status" value="1"/>
</dbReference>
<dbReference type="InterPro" id="IPR006195">
    <property type="entry name" value="aa-tRNA-synth_II"/>
</dbReference>
<dbReference type="RefSeq" id="WP_239674548.1">
    <property type="nucleotide sequence ID" value="NZ_CP049742.1"/>
</dbReference>
<dbReference type="GO" id="GO:0004821">
    <property type="term" value="F:histidine-tRNA ligase activity"/>
    <property type="evidence" value="ECO:0007669"/>
    <property type="project" value="InterPro"/>
</dbReference>
<keyword evidence="14" id="KW-1185">Reference proteome</keyword>
<dbReference type="HAMAP" id="MF_00125">
    <property type="entry name" value="HisZ"/>
    <property type="match status" value="1"/>
</dbReference>
<feature type="domain" description="Aminoacyl-transfer RNA synthetases class-II family profile" evidence="12">
    <location>
        <begin position="7"/>
        <end position="359"/>
    </location>
</feature>
<evidence type="ECO:0000256" key="4">
    <source>
        <dbReference type="ARBA" id="ARBA00011496"/>
    </source>
</evidence>
<evidence type="ECO:0000256" key="8">
    <source>
        <dbReference type="ARBA" id="ARBA00023102"/>
    </source>
</evidence>
<feature type="binding site" evidence="11">
    <location>
        <begin position="269"/>
        <end position="270"/>
    </location>
    <ligand>
        <name>L-histidine</name>
        <dbReference type="ChEBI" id="CHEBI:57595"/>
    </ligand>
</feature>
<keyword evidence="13" id="KW-0808">Transferase</keyword>
<evidence type="ECO:0000256" key="1">
    <source>
        <dbReference type="ARBA" id="ARBA00004496"/>
    </source>
</evidence>
<dbReference type="Gene3D" id="3.40.50.12590">
    <property type="match status" value="1"/>
</dbReference>
<comment type="subunit">
    <text evidence="4 10">Heteromultimer composed of HisG and HisZ subunits.</text>
</comment>
<dbReference type="UniPathway" id="UPA00031">
    <property type="reaction ID" value="UER00006"/>
</dbReference>
<comment type="subcellular location">
    <subcellularLocation>
        <location evidence="1 10">Cytoplasm</location>
    </subcellularLocation>
</comment>
<dbReference type="EMBL" id="CP049742">
    <property type="protein sequence ID" value="QPC48441.1"/>
    <property type="molecule type" value="Genomic_DNA"/>
</dbReference>
<dbReference type="SUPFAM" id="SSF55681">
    <property type="entry name" value="Class II aaRS and biotin synthetases"/>
    <property type="match status" value="1"/>
</dbReference>
<keyword evidence="8 10" id="KW-0368">Histidine biosynthesis</keyword>
<dbReference type="GO" id="GO:0006427">
    <property type="term" value="P:histidyl-tRNA aminoacylation"/>
    <property type="evidence" value="ECO:0007669"/>
    <property type="project" value="InterPro"/>
</dbReference>
<proteinExistence type="inferred from homology"/>
<evidence type="ECO:0000313" key="13">
    <source>
        <dbReference type="EMBL" id="QPC48441.1"/>
    </source>
</evidence>
<comment type="function">
    <text evidence="9 10">Required for the first step of histidine biosynthesis. May allow the feedback regulation of ATP phosphoribosyltransferase activity by histidine.</text>
</comment>